<evidence type="ECO:0000313" key="1">
    <source>
        <dbReference type="EMBL" id="KAL3640851.1"/>
    </source>
</evidence>
<keyword evidence="2" id="KW-1185">Reference proteome</keyword>
<dbReference type="AlphaFoldDB" id="A0ABD3DEU5"/>
<dbReference type="EMBL" id="JAVIJP010000017">
    <property type="protein sequence ID" value="KAL3640851.1"/>
    <property type="molecule type" value="Genomic_DNA"/>
</dbReference>
<accession>A0ABD3DEU5</accession>
<organism evidence="1 2">
    <name type="scientific">Castilleja foliolosa</name>
    <dbReference type="NCBI Taxonomy" id="1961234"/>
    <lineage>
        <taxon>Eukaryota</taxon>
        <taxon>Viridiplantae</taxon>
        <taxon>Streptophyta</taxon>
        <taxon>Embryophyta</taxon>
        <taxon>Tracheophyta</taxon>
        <taxon>Spermatophyta</taxon>
        <taxon>Magnoliopsida</taxon>
        <taxon>eudicotyledons</taxon>
        <taxon>Gunneridae</taxon>
        <taxon>Pentapetalae</taxon>
        <taxon>asterids</taxon>
        <taxon>lamiids</taxon>
        <taxon>Lamiales</taxon>
        <taxon>Orobanchaceae</taxon>
        <taxon>Pedicularideae</taxon>
        <taxon>Castillejinae</taxon>
        <taxon>Castilleja</taxon>
    </lineage>
</organism>
<sequence>MHIKCPSLESLRLVGGQIARDTIYNIISGCPLIKKLSVSSIYETQRATRPCAPCPTDIPKLCQLKCLVLLNVEFDTLWCFGDLLPMLTSLHDLTLERCKEVRKVCSPSVELLTFELGQGKPGHRSPRVEFDVPSIKKFTIEGPVIPWVCFKSTASEYWESHVSIMSYNPINTSLFLELNQLLTELSQSKVYLSLDLRSKYSFDYEFGDFEGLLKPQVENVKVVIEYLPSLSCYALFDGLFRLCRPRFITLYLLPESYRGAKKNNDFLCKTLVQGMKGTCSFQSCFIHGLRDVEIVNVEIYDKAVRVWRPLPLESLLDVSRSLTKQQKIRYQLKWNL</sequence>
<name>A0ABD3DEU5_9LAMI</name>
<protein>
    <recommendedName>
        <fullName evidence="3">F-box protein</fullName>
    </recommendedName>
</protein>
<gene>
    <name evidence="1" type="ORF">CASFOL_015819</name>
</gene>
<evidence type="ECO:0000313" key="2">
    <source>
        <dbReference type="Proteomes" id="UP001632038"/>
    </source>
</evidence>
<comment type="caution">
    <text evidence="1">The sequence shown here is derived from an EMBL/GenBank/DDBJ whole genome shotgun (WGS) entry which is preliminary data.</text>
</comment>
<evidence type="ECO:0008006" key="3">
    <source>
        <dbReference type="Google" id="ProtNLM"/>
    </source>
</evidence>
<reference evidence="2" key="1">
    <citation type="journal article" date="2024" name="IScience">
        <title>Strigolactones Initiate the Formation of Haustorium-like Structures in Castilleja.</title>
        <authorList>
            <person name="Buerger M."/>
            <person name="Peterson D."/>
            <person name="Chory J."/>
        </authorList>
    </citation>
    <scope>NUCLEOTIDE SEQUENCE [LARGE SCALE GENOMIC DNA]</scope>
</reference>
<dbReference type="Proteomes" id="UP001632038">
    <property type="component" value="Unassembled WGS sequence"/>
</dbReference>
<dbReference type="SUPFAM" id="SSF52047">
    <property type="entry name" value="RNI-like"/>
    <property type="match status" value="1"/>
</dbReference>
<proteinExistence type="predicted"/>